<dbReference type="OrthoDB" id="4941184at2759"/>
<keyword evidence="3" id="KW-1185">Reference proteome</keyword>
<feature type="compositionally biased region" description="Low complexity" evidence="1">
    <location>
        <begin position="375"/>
        <end position="385"/>
    </location>
</feature>
<evidence type="ECO:0000256" key="1">
    <source>
        <dbReference type="SAM" id="MobiDB-lite"/>
    </source>
</evidence>
<dbReference type="HOGENOM" id="CLU_669177_0_0_1"/>
<name>A0A0B2WT34_METAS</name>
<dbReference type="Proteomes" id="UP000030816">
    <property type="component" value="Unassembled WGS sequence"/>
</dbReference>
<feature type="region of interest" description="Disordered" evidence="1">
    <location>
        <begin position="208"/>
        <end position="252"/>
    </location>
</feature>
<evidence type="ECO:0000313" key="2">
    <source>
        <dbReference type="EMBL" id="KHN96130.1"/>
    </source>
</evidence>
<feature type="region of interest" description="Disordered" evidence="1">
    <location>
        <begin position="164"/>
        <end position="190"/>
    </location>
</feature>
<dbReference type="RefSeq" id="XP_040677196.1">
    <property type="nucleotide sequence ID" value="XM_040824776.1"/>
</dbReference>
<dbReference type="EMBL" id="AZHE01000017">
    <property type="protein sequence ID" value="KHN96130.1"/>
    <property type="molecule type" value="Genomic_DNA"/>
</dbReference>
<comment type="caution">
    <text evidence="2">The sequence shown here is derived from an EMBL/GenBank/DDBJ whole genome shotgun (WGS) entry which is preliminary data.</text>
</comment>
<protein>
    <submittedName>
        <fullName evidence="2">Uncharacterized protein</fullName>
    </submittedName>
</protein>
<feature type="compositionally biased region" description="Basic and acidic residues" evidence="1">
    <location>
        <begin position="314"/>
        <end position="325"/>
    </location>
</feature>
<feature type="compositionally biased region" description="Polar residues" evidence="1">
    <location>
        <begin position="212"/>
        <end position="223"/>
    </location>
</feature>
<gene>
    <name evidence="2" type="ORF">MAM_05978</name>
</gene>
<feature type="region of interest" description="Disordered" evidence="1">
    <location>
        <begin position="289"/>
        <end position="413"/>
    </location>
</feature>
<evidence type="ECO:0000313" key="3">
    <source>
        <dbReference type="Proteomes" id="UP000030816"/>
    </source>
</evidence>
<proteinExistence type="predicted"/>
<feature type="region of interest" description="Disordered" evidence="1">
    <location>
        <begin position="1"/>
        <end position="35"/>
    </location>
</feature>
<feature type="compositionally biased region" description="Low complexity" evidence="1">
    <location>
        <begin position="11"/>
        <end position="27"/>
    </location>
</feature>
<feature type="compositionally biased region" description="Basic residues" evidence="1">
    <location>
        <begin position="296"/>
        <end position="312"/>
    </location>
</feature>
<feature type="compositionally biased region" description="Basic residues" evidence="1">
    <location>
        <begin position="181"/>
        <end position="190"/>
    </location>
</feature>
<feature type="compositionally biased region" description="Basic residues" evidence="1">
    <location>
        <begin position="386"/>
        <end position="413"/>
    </location>
</feature>
<accession>A0A0B2WT34</accession>
<dbReference type="GeneID" id="63740433"/>
<dbReference type="AlphaFoldDB" id="A0A0B2WT34"/>
<reference evidence="2 3" key="1">
    <citation type="journal article" date="2014" name="Proc. Natl. Acad. Sci. U.S.A.">
        <title>Trajectory and genomic determinants of fungal-pathogen speciation and host adaptation.</title>
        <authorList>
            <person name="Hu X."/>
            <person name="Xiao G."/>
            <person name="Zheng P."/>
            <person name="Shang Y."/>
            <person name="Su Y."/>
            <person name="Zhang X."/>
            <person name="Liu X."/>
            <person name="Zhan S."/>
            <person name="St Leger R.J."/>
            <person name="Wang C."/>
        </authorList>
    </citation>
    <scope>NUCLEOTIDE SEQUENCE [LARGE SCALE GENOMIC DNA]</scope>
    <source>
        <strain evidence="2 3">ARSEF 1941</strain>
    </source>
</reference>
<feature type="compositionally biased region" description="Low complexity" evidence="1">
    <location>
        <begin position="233"/>
        <end position="252"/>
    </location>
</feature>
<organism evidence="2 3">
    <name type="scientific">Metarhizium album (strain ARSEF 1941)</name>
    <dbReference type="NCBI Taxonomy" id="1081103"/>
    <lineage>
        <taxon>Eukaryota</taxon>
        <taxon>Fungi</taxon>
        <taxon>Dikarya</taxon>
        <taxon>Ascomycota</taxon>
        <taxon>Pezizomycotina</taxon>
        <taxon>Sordariomycetes</taxon>
        <taxon>Hypocreomycetidae</taxon>
        <taxon>Hypocreales</taxon>
        <taxon>Clavicipitaceae</taxon>
        <taxon>Metarhizium</taxon>
    </lineage>
</organism>
<sequence length="413" mass="44872">MEEDGAMVCCPGEAGEPGSPDSPPSLSDGDEMQESDLMIKLGFETGCQTELDHDEQAESPCSVCHADEACDESANRIQRSNAATSSIPTSGRLCIDTGFELDEDDYEALRFPAGTLGRLRRLAASVSRAQSQKLISSPATPGTQIIGESQAAVRQLASPIQFQPRGIPRSCRTSPVQAHNVLRKPPRRPRRRAYQLLERETAEILNGRNLDQENLNSDRNGVSTRRKKLGLASKSSSNSKQKSTSSKTQVISSATTWTVAPKARLEVVLQTRHKSWLAAYQDVDVSGKNVTARPTRGGHRGRGRRRALRTAPKRTVDRAERRAEVVSKNTSRGRPRNTSRRVIGGKAGAIGTRRSRRMNAGKLDSTNKKAASGGSKPVAKAVAKSATHRGRSSGVAKRRGRPPTRGRVSNRRN</sequence>